<evidence type="ECO:0000313" key="3">
    <source>
        <dbReference type="Proteomes" id="UP000636709"/>
    </source>
</evidence>
<dbReference type="OrthoDB" id="677916at2759"/>
<dbReference type="InterPro" id="IPR004158">
    <property type="entry name" value="DUF247_pln"/>
</dbReference>
<dbReference type="Proteomes" id="UP000636709">
    <property type="component" value="Unassembled WGS sequence"/>
</dbReference>
<accession>A0A835B2G7</accession>
<keyword evidence="1" id="KW-1133">Transmembrane helix</keyword>
<organism evidence="2 3">
    <name type="scientific">Digitaria exilis</name>
    <dbReference type="NCBI Taxonomy" id="1010633"/>
    <lineage>
        <taxon>Eukaryota</taxon>
        <taxon>Viridiplantae</taxon>
        <taxon>Streptophyta</taxon>
        <taxon>Embryophyta</taxon>
        <taxon>Tracheophyta</taxon>
        <taxon>Spermatophyta</taxon>
        <taxon>Magnoliopsida</taxon>
        <taxon>Liliopsida</taxon>
        <taxon>Poales</taxon>
        <taxon>Poaceae</taxon>
        <taxon>PACMAD clade</taxon>
        <taxon>Panicoideae</taxon>
        <taxon>Panicodae</taxon>
        <taxon>Paniceae</taxon>
        <taxon>Anthephorinae</taxon>
        <taxon>Digitaria</taxon>
    </lineage>
</organism>
<dbReference type="AlphaFoldDB" id="A0A835B2G7"/>
<dbReference type="PANTHER" id="PTHR31549:SF146">
    <property type="entry name" value="OS01G0564600 PROTEIN"/>
    <property type="match status" value="1"/>
</dbReference>
<keyword evidence="3" id="KW-1185">Reference proteome</keyword>
<dbReference type="PANTHER" id="PTHR31549">
    <property type="entry name" value="PROTEIN, PUTATIVE (DUF247)-RELATED-RELATED"/>
    <property type="match status" value="1"/>
</dbReference>
<proteinExistence type="predicted"/>
<sequence>MMATAFDVGNDVDADVDDQDQPAVHLHGDEQPPPHLLGLFYRRQVGPARTETLRVPKLSSLSSTAVELAEMGVKLTASKTKKFGDMSMVRRQSGGLRLFSELSLAPMVLNEVTACWLVNMAAYEACLGAALPDNFAVSSFISVVAMLMNREEDVQELRSKGIVSSAMSDMGTMEFFKWAVPHLRVGHRYYEVFQGLQEYRQKRWLWIAIHRFFFSNFKTIVAVLSIIGVLVGLFKTILSLKQPQR</sequence>
<reference evidence="2" key="1">
    <citation type="submission" date="2020-07" db="EMBL/GenBank/DDBJ databases">
        <title>Genome sequence and genetic diversity analysis of an under-domesticated orphan crop, white fonio (Digitaria exilis).</title>
        <authorList>
            <person name="Bennetzen J.L."/>
            <person name="Chen S."/>
            <person name="Ma X."/>
            <person name="Wang X."/>
            <person name="Yssel A.E.J."/>
            <person name="Chaluvadi S.R."/>
            <person name="Johnson M."/>
            <person name="Gangashetty P."/>
            <person name="Hamidou F."/>
            <person name="Sanogo M.D."/>
            <person name="Zwaenepoel A."/>
            <person name="Wallace J."/>
            <person name="Van De Peer Y."/>
            <person name="Van Deynze A."/>
        </authorList>
    </citation>
    <scope>NUCLEOTIDE SEQUENCE</scope>
    <source>
        <tissue evidence="2">Leaves</tissue>
    </source>
</reference>
<feature type="transmembrane region" description="Helical" evidence="1">
    <location>
        <begin position="220"/>
        <end position="240"/>
    </location>
</feature>
<gene>
    <name evidence="2" type="ORF">HU200_044022</name>
</gene>
<dbReference type="EMBL" id="JACEFO010002087">
    <property type="protein sequence ID" value="KAF8685319.1"/>
    <property type="molecule type" value="Genomic_DNA"/>
</dbReference>
<dbReference type="Pfam" id="PF03140">
    <property type="entry name" value="DUF247"/>
    <property type="match status" value="1"/>
</dbReference>
<protein>
    <submittedName>
        <fullName evidence="2">Uncharacterized protein</fullName>
    </submittedName>
</protein>
<keyword evidence="1" id="KW-0812">Transmembrane</keyword>
<name>A0A835B2G7_9POAL</name>
<comment type="caution">
    <text evidence="2">The sequence shown here is derived from an EMBL/GenBank/DDBJ whole genome shotgun (WGS) entry which is preliminary data.</text>
</comment>
<evidence type="ECO:0000256" key="1">
    <source>
        <dbReference type="SAM" id="Phobius"/>
    </source>
</evidence>
<keyword evidence="1" id="KW-0472">Membrane</keyword>
<evidence type="ECO:0000313" key="2">
    <source>
        <dbReference type="EMBL" id="KAF8685319.1"/>
    </source>
</evidence>